<keyword evidence="5" id="KW-0418">Kinase</keyword>
<dbReference type="InterPro" id="IPR014774">
    <property type="entry name" value="KaiC-like_dom"/>
</dbReference>
<dbReference type="RefSeq" id="WP_144890253.1">
    <property type="nucleotide sequence ID" value="NZ_CP042218.1"/>
</dbReference>
<evidence type="ECO:0000256" key="1">
    <source>
        <dbReference type="ARBA" id="ARBA00012513"/>
    </source>
</evidence>
<dbReference type="GO" id="GO:0005524">
    <property type="term" value="F:ATP binding"/>
    <property type="evidence" value="ECO:0007669"/>
    <property type="project" value="InterPro"/>
</dbReference>
<dbReference type="SMART" id="SM00382">
    <property type="entry name" value="AAA"/>
    <property type="match status" value="2"/>
</dbReference>
<dbReference type="SUPFAM" id="SSF52540">
    <property type="entry name" value="P-loop containing nucleoside triphosphate hydrolases"/>
    <property type="match status" value="2"/>
</dbReference>
<evidence type="ECO:0000313" key="8">
    <source>
        <dbReference type="EMBL" id="QDW66025.1"/>
    </source>
</evidence>
<dbReference type="PIRSF" id="PIRSF039117">
    <property type="entry name" value="KaiC"/>
    <property type="match status" value="1"/>
</dbReference>
<dbReference type="Gene3D" id="3.40.50.300">
    <property type="entry name" value="P-loop containing nucleotide triphosphate hydrolases"/>
    <property type="match status" value="2"/>
</dbReference>
<dbReference type="GO" id="GO:0004674">
    <property type="term" value="F:protein serine/threonine kinase activity"/>
    <property type="evidence" value="ECO:0007669"/>
    <property type="project" value="UniProtKB-EC"/>
</dbReference>
<reference evidence="8 9" key="1">
    <citation type="submission" date="2019-07" db="EMBL/GenBank/DDBJ databases">
        <title>Full genome sequence of Luteimonas sp. Gr-4.</title>
        <authorList>
            <person name="Im W.-T."/>
        </authorList>
    </citation>
    <scope>NUCLEOTIDE SEQUENCE [LARGE SCALE GENOMIC DNA]</scope>
    <source>
        <strain evidence="8 9">Gr-4</strain>
    </source>
</reference>
<dbReference type="Proteomes" id="UP000316584">
    <property type="component" value="Chromosome"/>
</dbReference>
<dbReference type="InterPro" id="IPR051347">
    <property type="entry name" value="Circadian_clock_KaiC-rel"/>
</dbReference>
<evidence type="ECO:0000256" key="6">
    <source>
        <dbReference type="ARBA" id="ARBA00022801"/>
    </source>
</evidence>
<proteinExistence type="predicted"/>
<dbReference type="InterPro" id="IPR010624">
    <property type="entry name" value="KaiC_dom"/>
</dbReference>
<evidence type="ECO:0000256" key="4">
    <source>
        <dbReference type="ARBA" id="ARBA00022737"/>
    </source>
</evidence>
<dbReference type="PANTHER" id="PTHR42926:SF1">
    <property type="entry name" value="CIRCADIAN CLOCK OSCILLATOR PROTEIN KAIC 1"/>
    <property type="match status" value="1"/>
</dbReference>
<protein>
    <recommendedName>
        <fullName evidence="1">non-specific serine/threonine protein kinase</fullName>
        <ecNumber evidence="1">2.7.11.1</ecNumber>
    </recommendedName>
</protein>
<keyword evidence="3" id="KW-0808">Transferase</keyword>
<dbReference type="InterPro" id="IPR027417">
    <property type="entry name" value="P-loop_NTPase"/>
</dbReference>
<dbReference type="PANTHER" id="PTHR42926">
    <property type="match status" value="1"/>
</dbReference>
<gene>
    <name evidence="8" type="ORF">FPZ22_03225</name>
</gene>
<feature type="domain" description="KaiC" evidence="7">
    <location>
        <begin position="249"/>
        <end position="478"/>
    </location>
</feature>
<dbReference type="Pfam" id="PF06745">
    <property type="entry name" value="ATPase"/>
    <property type="match status" value="2"/>
</dbReference>
<accession>A0A518N273</accession>
<dbReference type="InterPro" id="IPR003593">
    <property type="entry name" value="AAA+_ATPase"/>
</dbReference>
<dbReference type="AlphaFoldDB" id="A0A518N273"/>
<evidence type="ECO:0000256" key="2">
    <source>
        <dbReference type="ARBA" id="ARBA00022553"/>
    </source>
</evidence>
<dbReference type="OrthoDB" id="9787927at2"/>
<keyword evidence="9" id="KW-1185">Reference proteome</keyword>
<keyword evidence="2" id="KW-0597">Phosphoprotein</keyword>
<dbReference type="EMBL" id="CP042218">
    <property type="protein sequence ID" value="QDW66025.1"/>
    <property type="molecule type" value="Genomic_DNA"/>
</dbReference>
<dbReference type="InterPro" id="IPR030665">
    <property type="entry name" value="KaiC"/>
</dbReference>
<dbReference type="GO" id="GO:0016787">
    <property type="term" value="F:hydrolase activity"/>
    <property type="evidence" value="ECO:0007669"/>
    <property type="project" value="UniProtKB-KW"/>
</dbReference>
<keyword evidence="6" id="KW-0378">Hydrolase</keyword>
<evidence type="ECO:0000256" key="5">
    <source>
        <dbReference type="ARBA" id="ARBA00022777"/>
    </source>
</evidence>
<dbReference type="EC" id="2.7.11.1" evidence="1"/>
<evidence type="ECO:0000256" key="3">
    <source>
        <dbReference type="ARBA" id="ARBA00022679"/>
    </source>
</evidence>
<evidence type="ECO:0000259" key="7">
    <source>
        <dbReference type="PROSITE" id="PS51146"/>
    </source>
</evidence>
<evidence type="ECO:0000313" key="9">
    <source>
        <dbReference type="Proteomes" id="UP000316584"/>
    </source>
</evidence>
<dbReference type="KEGG" id="lug:FPZ22_03225"/>
<sequence>MSTRNATIRRLPTGVKGLDDILGGGIPEFSFNLIAGSPGAGKTTLAHQMMFAMATPERPALYFTVLGEPALKMLRYQQQFEFFDPARINSSIRFVNLADDTVNGNLDKVLARIVDAVRTHAPGFVFVDSFRSVILASQGAGDTFLTLQEFIQRLGILLTGWEATTFLLGEYFSDADPNPIFTVADGLIWLSQSAQRNSVVRKMEIVKMRGQPTLPGLHSFRITGAGLRVFAPPRTTPAAVPGAVPPLQDRRSVGIPGLDEMMGGGLPRGYSLLVAGPSGSGKTILASAFLAEGARRGETGVIAAFEQRSRQSRGPLIAGLIEADRIGVIDTMGPTLSVDEIAVLLIEEVQRLKATRVVIDSLSGFELALAPTFRDDFRESLSRLVSALADTGATVLMTSELEDRYDELSFSPYGTAFLTDAIIVQRYIEVDSRLQRVLAVVKVRGSAHSHDLRLFDIDDDGLQLGERLAGHEGLLGGHPMRVTRPAPAGAAPG</sequence>
<name>A0A518N273_9GAMM</name>
<dbReference type="PROSITE" id="PS51146">
    <property type="entry name" value="KAIC"/>
    <property type="match status" value="2"/>
</dbReference>
<organism evidence="8 9">
    <name type="scientific">Luteimonas granuli</name>
    <dbReference type="NCBI Taxonomy" id="1176533"/>
    <lineage>
        <taxon>Bacteria</taxon>
        <taxon>Pseudomonadati</taxon>
        <taxon>Pseudomonadota</taxon>
        <taxon>Gammaproteobacteria</taxon>
        <taxon>Lysobacterales</taxon>
        <taxon>Lysobacteraceae</taxon>
        <taxon>Luteimonas</taxon>
    </lineage>
</organism>
<keyword evidence="4" id="KW-0677">Repeat</keyword>
<feature type="domain" description="KaiC" evidence="7">
    <location>
        <begin position="9"/>
        <end position="243"/>
    </location>
</feature>